<evidence type="ECO:0000256" key="5">
    <source>
        <dbReference type="ARBA" id="ARBA00023124"/>
    </source>
</evidence>
<accession>A0A830HHQ9</accession>
<dbReference type="AlphaFoldDB" id="A0A830HHQ9"/>
<dbReference type="PANTHER" id="PTHR13604:SF0">
    <property type="entry name" value="ABASIC SITE PROCESSING PROTEIN HMCES"/>
    <property type="match status" value="1"/>
</dbReference>
<evidence type="ECO:0000256" key="8">
    <source>
        <dbReference type="SAM" id="MobiDB-lite"/>
    </source>
</evidence>
<proteinExistence type="inferred from homology"/>
<evidence type="ECO:0000256" key="4">
    <source>
        <dbReference type="ARBA" id="ARBA00022801"/>
    </source>
</evidence>
<keyword evidence="4" id="KW-0378">Hydrolase</keyword>
<protein>
    <recommendedName>
        <fullName evidence="11">Embryonic stem cell-specific 5-hydroxymethylcytosine-binding protein</fullName>
    </recommendedName>
</protein>
<keyword evidence="10" id="KW-1185">Reference proteome</keyword>
<dbReference type="SUPFAM" id="SSF143081">
    <property type="entry name" value="BB1717-like"/>
    <property type="match status" value="1"/>
</dbReference>
<evidence type="ECO:0000256" key="7">
    <source>
        <dbReference type="ARBA" id="ARBA00023239"/>
    </source>
</evidence>
<dbReference type="GO" id="GO:0016829">
    <property type="term" value="F:lyase activity"/>
    <property type="evidence" value="ECO:0007669"/>
    <property type="project" value="UniProtKB-KW"/>
</dbReference>
<sequence>MCGRGVVHASGAHVNRVSKAASGKNATCGGKAVLDDEQVCAHNYNYHPGQTCPVLVLKTHHDGTTRVCELQNKQWGLVPRFTRLDEDEKPNFFKMFNARSESVDSKPSFKQLVNTHRGVVLFSGYYEWMTPPGSSQKHKQPYYVHRTSDEPLALAAIYDQCGELATFTILTTDSTRSAVSWLHDRMPVILRDDESIRKWMDVSQPLPYELLGPYTEKDLEAFKVTSDVGNMKLNHPRCCEPLKTKAVSESAIAKLFAKKKVASPTAKRERDDDDDEGAAAAAPESAKVKREKVD</sequence>
<comment type="caution">
    <text evidence="9">The sequence shown here is derived from an EMBL/GenBank/DDBJ whole genome shotgun (WGS) entry which is preliminary data.</text>
</comment>
<name>A0A830HHQ9_9CHLO</name>
<keyword evidence="2" id="KW-0645">Protease</keyword>
<evidence type="ECO:0000256" key="6">
    <source>
        <dbReference type="ARBA" id="ARBA00023125"/>
    </source>
</evidence>
<dbReference type="InterPro" id="IPR003738">
    <property type="entry name" value="SRAP"/>
</dbReference>
<evidence type="ECO:0000313" key="9">
    <source>
        <dbReference type="EMBL" id="GHP05310.1"/>
    </source>
</evidence>
<dbReference type="Pfam" id="PF02586">
    <property type="entry name" value="SRAP"/>
    <property type="match status" value="1"/>
</dbReference>
<keyword evidence="5" id="KW-0190">Covalent protein-DNA linkage</keyword>
<evidence type="ECO:0000313" key="10">
    <source>
        <dbReference type="Proteomes" id="UP000660262"/>
    </source>
</evidence>
<dbReference type="GO" id="GO:0106300">
    <property type="term" value="P:protein-DNA covalent cross-linking repair"/>
    <property type="evidence" value="ECO:0007669"/>
    <property type="project" value="InterPro"/>
</dbReference>
<evidence type="ECO:0000256" key="1">
    <source>
        <dbReference type="ARBA" id="ARBA00008136"/>
    </source>
</evidence>
<reference evidence="9" key="1">
    <citation type="submission" date="2020-10" db="EMBL/GenBank/DDBJ databases">
        <title>Unveiling of a novel bifunctional photoreceptor, Dualchrome1, isolated from a cosmopolitan green alga.</title>
        <authorList>
            <person name="Suzuki S."/>
            <person name="Kawachi M."/>
        </authorList>
    </citation>
    <scope>NUCLEOTIDE SEQUENCE</scope>
    <source>
        <strain evidence="9">NIES 2893</strain>
    </source>
</reference>
<dbReference type="InterPro" id="IPR036590">
    <property type="entry name" value="SRAP-like"/>
</dbReference>
<dbReference type="Gene3D" id="3.90.1680.10">
    <property type="entry name" value="SOS response associated peptidase-like"/>
    <property type="match status" value="1"/>
</dbReference>
<evidence type="ECO:0000256" key="3">
    <source>
        <dbReference type="ARBA" id="ARBA00022763"/>
    </source>
</evidence>
<organism evidence="9 10">
    <name type="scientific">Pycnococcus provasolii</name>
    <dbReference type="NCBI Taxonomy" id="41880"/>
    <lineage>
        <taxon>Eukaryota</taxon>
        <taxon>Viridiplantae</taxon>
        <taxon>Chlorophyta</taxon>
        <taxon>Pseudoscourfieldiophyceae</taxon>
        <taxon>Pseudoscourfieldiales</taxon>
        <taxon>Pycnococcaceae</taxon>
        <taxon>Pycnococcus</taxon>
    </lineage>
</organism>
<dbReference type="GO" id="GO:0008233">
    <property type="term" value="F:peptidase activity"/>
    <property type="evidence" value="ECO:0007669"/>
    <property type="project" value="UniProtKB-KW"/>
</dbReference>
<keyword evidence="6" id="KW-0238">DNA-binding</keyword>
<dbReference type="OrthoDB" id="2111841at2759"/>
<keyword evidence="7" id="KW-0456">Lyase</keyword>
<dbReference type="Proteomes" id="UP000660262">
    <property type="component" value="Unassembled WGS sequence"/>
</dbReference>
<gene>
    <name evidence="9" type="ORF">PPROV_000406200</name>
</gene>
<keyword evidence="3" id="KW-0227">DNA damage</keyword>
<dbReference type="GO" id="GO:0006508">
    <property type="term" value="P:proteolysis"/>
    <property type="evidence" value="ECO:0007669"/>
    <property type="project" value="UniProtKB-KW"/>
</dbReference>
<feature type="region of interest" description="Disordered" evidence="8">
    <location>
        <begin position="258"/>
        <end position="294"/>
    </location>
</feature>
<dbReference type="PANTHER" id="PTHR13604">
    <property type="entry name" value="DC12-RELATED"/>
    <property type="match status" value="1"/>
</dbReference>
<dbReference type="GO" id="GO:0003697">
    <property type="term" value="F:single-stranded DNA binding"/>
    <property type="evidence" value="ECO:0007669"/>
    <property type="project" value="InterPro"/>
</dbReference>
<evidence type="ECO:0008006" key="11">
    <source>
        <dbReference type="Google" id="ProtNLM"/>
    </source>
</evidence>
<comment type="similarity">
    <text evidence="1">Belongs to the SOS response-associated peptidase family.</text>
</comment>
<dbReference type="EMBL" id="BNJQ01000010">
    <property type="protein sequence ID" value="GHP05310.1"/>
    <property type="molecule type" value="Genomic_DNA"/>
</dbReference>
<evidence type="ECO:0000256" key="2">
    <source>
        <dbReference type="ARBA" id="ARBA00022670"/>
    </source>
</evidence>